<dbReference type="PANTHER" id="PTHR30595:SF6">
    <property type="entry name" value="SCHLAFEN ALBA-2 DOMAIN-CONTAINING PROTEIN"/>
    <property type="match status" value="1"/>
</dbReference>
<dbReference type="OrthoDB" id="9768354at2"/>
<gene>
    <name evidence="2" type="ORF">ERS852520_00143</name>
</gene>
<protein>
    <submittedName>
        <fullName evidence="2">Divergent AAA domain</fullName>
    </submittedName>
</protein>
<organism evidence="2 3">
    <name type="scientific">Anaerostipes hadrus</name>
    <dbReference type="NCBI Taxonomy" id="649756"/>
    <lineage>
        <taxon>Bacteria</taxon>
        <taxon>Bacillati</taxon>
        <taxon>Bacillota</taxon>
        <taxon>Clostridia</taxon>
        <taxon>Lachnospirales</taxon>
        <taxon>Lachnospiraceae</taxon>
        <taxon>Anaerostipes</taxon>
    </lineage>
</organism>
<dbReference type="PANTHER" id="PTHR30595">
    <property type="entry name" value="GLPR-RELATED TRANSCRIPTIONAL REPRESSOR"/>
    <property type="match status" value="1"/>
</dbReference>
<feature type="domain" description="Schlafen AlbA-2" evidence="1">
    <location>
        <begin position="18"/>
        <end position="144"/>
    </location>
</feature>
<dbReference type="Pfam" id="PF04326">
    <property type="entry name" value="SLFN_AlbA_2"/>
    <property type="match status" value="1"/>
</dbReference>
<reference evidence="2 3" key="1">
    <citation type="submission" date="2015-09" db="EMBL/GenBank/DDBJ databases">
        <authorList>
            <consortium name="Pathogen Informatics"/>
        </authorList>
    </citation>
    <scope>NUCLEOTIDE SEQUENCE [LARGE SCALE GENOMIC DNA]</scope>
    <source>
        <strain evidence="2 3">2789STDY5834908</strain>
    </source>
</reference>
<dbReference type="Pfam" id="PF13749">
    <property type="entry name" value="HATPase_c_4"/>
    <property type="match status" value="1"/>
</dbReference>
<dbReference type="AlphaFoldDB" id="A0A174ITK1"/>
<evidence type="ECO:0000259" key="1">
    <source>
        <dbReference type="Pfam" id="PF04326"/>
    </source>
</evidence>
<evidence type="ECO:0000313" key="3">
    <source>
        <dbReference type="Proteomes" id="UP000095564"/>
    </source>
</evidence>
<dbReference type="Gene3D" id="3.30.950.30">
    <property type="entry name" value="Schlafen, AAA domain"/>
    <property type="match status" value="1"/>
</dbReference>
<proteinExistence type="predicted"/>
<dbReference type="EMBL" id="CZAU01000001">
    <property type="protein sequence ID" value="CUO90762.1"/>
    <property type="molecule type" value="Genomic_DNA"/>
</dbReference>
<dbReference type="InterPro" id="IPR038461">
    <property type="entry name" value="Schlafen_AlbA_2_dom_sf"/>
</dbReference>
<sequence length="580" mass="67140">MITGDDILELLKYGERISLECKDSRNEISKFVGEIYSAFANTCGGVILLGIEEHMSELNMEKRFSFTDIKKPETRLKEFWDTINSNKVSANILLDDNVGYCDVNGHTVIWIEVPQADYKYKPVYINENPLKGSYKRNHERDYHCTEEEVKAMFIDASDSGIDGSLLEGFTMEDVDLNTLKAYRIEYEHHNPEHVWNNIEDKEFLRNLGAYTVDRSTKREGLTAAGLLMFGKELAIRERFDNIRMDYLDKTNVTPNTRWSDRLTYDGSWENNLYKFIKRILPKLVSDLKRPFQLDGMVRVDDTAVHKAVREAAVNMIIHADYHSTGVLKVEKNDDGFLFSNPGNLKLPVQAIYEGGHSVARNPKIQNMFRMIGLGDNIGSGFPTILRAWGEENWRQPDLYDDQELHQVELRLWMVSLMPVECTDYLNNTYGVEYHHLSSEEQIILSTAYLEEKISNSRIQFVLGMHSTDVGHLLYDLVQRNMLITERRGRWTTYSINKDYVDQPEQLDLSDIPSYEVELNKTDQQMYQFVKANKIITTQQVVDLVDKISTVQGASVAINRLIDKDLLKKMRQGRHVFYCLK</sequence>
<dbReference type="SUPFAM" id="SSF46785">
    <property type="entry name" value="Winged helix' DNA-binding domain"/>
    <property type="match status" value="1"/>
</dbReference>
<name>A0A174ITK1_ANAHA</name>
<accession>A0A174ITK1</accession>
<dbReference type="InterPro" id="IPR007421">
    <property type="entry name" value="Schlafen_AlbA_2_dom"/>
</dbReference>
<evidence type="ECO:0000313" key="2">
    <source>
        <dbReference type="EMBL" id="CUO90762.1"/>
    </source>
</evidence>
<dbReference type="InterPro" id="IPR036390">
    <property type="entry name" value="WH_DNA-bd_sf"/>
</dbReference>
<dbReference type="Proteomes" id="UP000095564">
    <property type="component" value="Unassembled WGS sequence"/>
</dbReference>
<dbReference type="Gene3D" id="3.30.565.60">
    <property type="match status" value="1"/>
</dbReference>
<dbReference type="RefSeq" id="WP_009265293.1">
    <property type="nucleotide sequence ID" value="NZ_CAXUGA010000006.1"/>
</dbReference>
<dbReference type="InterPro" id="IPR038475">
    <property type="entry name" value="RecG_C_sf"/>
</dbReference>